<evidence type="ECO:0000259" key="21">
    <source>
        <dbReference type="PROSITE" id="PS50011"/>
    </source>
</evidence>
<evidence type="ECO:0000256" key="7">
    <source>
        <dbReference type="ARBA" id="ARBA00022679"/>
    </source>
</evidence>
<dbReference type="InterPro" id="IPR045272">
    <property type="entry name" value="ANXUR1/2-like"/>
</dbReference>
<organism evidence="22 23">
    <name type="scientific">Artemisia annua</name>
    <name type="common">Sweet wormwood</name>
    <dbReference type="NCBI Taxonomy" id="35608"/>
    <lineage>
        <taxon>Eukaryota</taxon>
        <taxon>Viridiplantae</taxon>
        <taxon>Streptophyta</taxon>
        <taxon>Embryophyta</taxon>
        <taxon>Tracheophyta</taxon>
        <taxon>Spermatophyta</taxon>
        <taxon>Magnoliopsida</taxon>
        <taxon>eudicotyledons</taxon>
        <taxon>Gunneridae</taxon>
        <taxon>Pentapetalae</taxon>
        <taxon>asterids</taxon>
        <taxon>campanulids</taxon>
        <taxon>Asterales</taxon>
        <taxon>Asteraceae</taxon>
        <taxon>Asteroideae</taxon>
        <taxon>Anthemideae</taxon>
        <taxon>Artemisiinae</taxon>
        <taxon>Artemisia</taxon>
    </lineage>
</organism>
<dbReference type="GO" id="GO:0005524">
    <property type="term" value="F:ATP binding"/>
    <property type="evidence" value="ECO:0007669"/>
    <property type="project" value="UniProtKB-KW"/>
</dbReference>
<evidence type="ECO:0000256" key="8">
    <source>
        <dbReference type="ARBA" id="ARBA00022692"/>
    </source>
</evidence>
<dbReference type="FunFam" id="1.10.510.10:FF:000358">
    <property type="entry name" value="Putative leucine-rich repeat receptor-like serine/threonine-protein kinase"/>
    <property type="match status" value="1"/>
</dbReference>
<feature type="domain" description="Protein kinase" evidence="21">
    <location>
        <begin position="75"/>
        <end position="344"/>
    </location>
</feature>
<dbReference type="EMBL" id="PKPP01001355">
    <property type="protein sequence ID" value="PWA83407.1"/>
    <property type="molecule type" value="Genomic_DNA"/>
</dbReference>
<comment type="catalytic activity">
    <reaction evidence="19">
        <text>L-seryl-[protein] + ATP = O-phospho-L-seryl-[protein] + ADP + H(+)</text>
        <dbReference type="Rhea" id="RHEA:17989"/>
        <dbReference type="Rhea" id="RHEA-COMP:9863"/>
        <dbReference type="Rhea" id="RHEA-COMP:11604"/>
        <dbReference type="ChEBI" id="CHEBI:15378"/>
        <dbReference type="ChEBI" id="CHEBI:29999"/>
        <dbReference type="ChEBI" id="CHEBI:30616"/>
        <dbReference type="ChEBI" id="CHEBI:83421"/>
        <dbReference type="ChEBI" id="CHEBI:456216"/>
        <dbReference type="EC" id="2.7.11.1"/>
    </reaction>
</comment>
<dbReference type="Pfam" id="PF07714">
    <property type="entry name" value="PK_Tyr_Ser-Thr"/>
    <property type="match status" value="3"/>
</dbReference>
<dbReference type="GO" id="GO:0004714">
    <property type="term" value="F:transmembrane receptor protein tyrosine kinase activity"/>
    <property type="evidence" value="ECO:0007669"/>
    <property type="project" value="InterPro"/>
</dbReference>
<evidence type="ECO:0000256" key="6">
    <source>
        <dbReference type="ARBA" id="ARBA00022614"/>
    </source>
</evidence>
<keyword evidence="3" id="KW-1003">Cell membrane</keyword>
<keyword evidence="12 22" id="KW-0418">Kinase</keyword>
<dbReference type="InterPro" id="IPR025886">
    <property type="entry name" value="PP2-like"/>
</dbReference>
<keyword evidence="14" id="KW-1133">Transmembrane helix</keyword>
<keyword evidence="9" id="KW-0732">Signal</keyword>
<evidence type="ECO:0000256" key="1">
    <source>
        <dbReference type="ARBA" id="ARBA00004162"/>
    </source>
</evidence>
<dbReference type="Pfam" id="PF14299">
    <property type="entry name" value="PP2"/>
    <property type="match status" value="2"/>
</dbReference>
<dbReference type="SMART" id="SM00220">
    <property type="entry name" value="S_TKc"/>
    <property type="match status" value="3"/>
</dbReference>
<feature type="region of interest" description="Disordered" evidence="20">
    <location>
        <begin position="745"/>
        <end position="766"/>
    </location>
</feature>
<keyword evidence="17" id="KW-0325">Glycoprotein</keyword>
<evidence type="ECO:0000313" key="22">
    <source>
        <dbReference type="EMBL" id="PWA83407.1"/>
    </source>
</evidence>
<evidence type="ECO:0000256" key="4">
    <source>
        <dbReference type="ARBA" id="ARBA00022527"/>
    </source>
</evidence>
<dbReference type="EC" id="2.7.11.1" evidence="2"/>
<evidence type="ECO:0000256" key="20">
    <source>
        <dbReference type="SAM" id="MobiDB-lite"/>
    </source>
</evidence>
<dbReference type="Gene3D" id="3.30.200.20">
    <property type="entry name" value="Phosphorylase Kinase, domain 1"/>
    <property type="match status" value="3"/>
</dbReference>
<keyword evidence="10" id="KW-0677">Repeat</keyword>
<keyword evidence="13" id="KW-0067">ATP-binding</keyword>
<keyword evidence="15" id="KW-0472">Membrane</keyword>
<dbReference type="SUPFAM" id="SSF56112">
    <property type="entry name" value="Protein kinase-like (PK-like)"/>
    <property type="match status" value="3"/>
</dbReference>
<dbReference type="Proteomes" id="UP000245207">
    <property type="component" value="Unassembled WGS sequence"/>
</dbReference>
<dbReference type="GO" id="GO:0004674">
    <property type="term" value="F:protein serine/threonine kinase activity"/>
    <property type="evidence" value="ECO:0007669"/>
    <property type="project" value="UniProtKB-KW"/>
</dbReference>
<evidence type="ECO:0000256" key="16">
    <source>
        <dbReference type="ARBA" id="ARBA00023170"/>
    </source>
</evidence>
<evidence type="ECO:0000256" key="11">
    <source>
        <dbReference type="ARBA" id="ARBA00022741"/>
    </source>
</evidence>
<dbReference type="PANTHER" id="PTHR27003">
    <property type="entry name" value="OS07G0166700 PROTEIN"/>
    <property type="match status" value="1"/>
</dbReference>
<feature type="domain" description="Protein kinase" evidence="21">
    <location>
        <begin position="388"/>
        <end position="700"/>
    </location>
</feature>
<dbReference type="GO" id="GO:0009506">
    <property type="term" value="C:plasmodesma"/>
    <property type="evidence" value="ECO:0007669"/>
    <property type="project" value="TreeGrafter"/>
</dbReference>
<keyword evidence="7" id="KW-0808">Transferase</keyword>
<dbReference type="Gene3D" id="1.10.510.10">
    <property type="entry name" value="Transferase(Phosphotransferase) domain 1"/>
    <property type="match status" value="3"/>
</dbReference>
<comment type="caution">
    <text evidence="22">The sequence shown here is derived from an EMBL/GenBank/DDBJ whole genome shotgun (WGS) entry which is preliminary data.</text>
</comment>
<keyword evidence="8" id="KW-0812">Transmembrane</keyword>
<keyword evidence="6" id="KW-0433">Leucine-rich repeat</keyword>
<evidence type="ECO:0000256" key="19">
    <source>
        <dbReference type="ARBA" id="ARBA00048679"/>
    </source>
</evidence>
<dbReference type="InterPro" id="IPR008271">
    <property type="entry name" value="Ser/Thr_kinase_AS"/>
</dbReference>
<dbReference type="InterPro" id="IPR001245">
    <property type="entry name" value="Ser-Thr/Tyr_kinase_cat_dom"/>
</dbReference>
<keyword evidence="11" id="KW-0547">Nucleotide-binding</keyword>
<feature type="domain" description="Protein kinase" evidence="21">
    <location>
        <begin position="724"/>
        <end position="1031"/>
    </location>
</feature>
<keyword evidence="23" id="KW-1185">Reference proteome</keyword>
<proteinExistence type="predicted"/>
<keyword evidence="5" id="KW-0597">Phosphoprotein</keyword>
<dbReference type="STRING" id="35608.A0A2U1PCE9"/>
<dbReference type="PROSITE" id="PS50011">
    <property type="entry name" value="PROTEIN_KINASE_DOM"/>
    <property type="match status" value="3"/>
</dbReference>
<evidence type="ECO:0000256" key="3">
    <source>
        <dbReference type="ARBA" id="ARBA00022475"/>
    </source>
</evidence>
<evidence type="ECO:0000256" key="10">
    <source>
        <dbReference type="ARBA" id="ARBA00022737"/>
    </source>
</evidence>
<evidence type="ECO:0000256" key="17">
    <source>
        <dbReference type="ARBA" id="ARBA00023180"/>
    </source>
</evidence>
<sequence length="1489" mass="171425">MWPSLSSMFKKKKVRLGYTDEEEKRHTIAKIQAHHSVIRAAYLFQVQQANAAIIKKPYEDLRIKLKVILSATSNFADENLIRESEFGKDYKGQMQQSGKLIDIVARRLDIKYGHEDVEFWTEFQVLYSLKHKNIISVIGYCDDKDEKIIIYEHVVHGSLDQHLSGSTLKWLQRLNICLGVARALSYIHYDVMHCGLNSSKIFLDEDWEAKVSGFELSTKYPESWRHRLFLSHRFGTSNYIDPMYLKTTIFTPKCDVYSFGVIMFEVLCGRKRMIIGGDVQLLAEKAKHYYQEGRLDEMIDPNLRKQMDSKSLTIFSETAYNCLKEERQQRPTMDQVVKDIEEALELQWKRENMKISADEGISSNRLKRQDLERLRIQPGDLKLATDNFNKRYCIGSGGYGMVYKADLNLIDLQNLSSMERKNKDVLPKKRTTVAIKQIFNRQDELGKQGFLGEIELLTSCKHPNVVSLLGFSSKDREMFLVYEFLVNGSLDDYLGSTEKKINLTWNQRIQICLDIAEGLKYLHTNMEGKPRIIHRDIKSANVLLDENWNAKIADFGLSKFHPANQPASTILTNIVAGTEVYLDPEYSTTGKYKRESDIYSFGVVLFEILSGRLAYDSVYLTENSKGLAPIARRRFNEGTLKELIDNKMMEEDGERMFTLNRGPNQESFNTFSKIAYQCLAETQAKRPSIEVIIEELYNALKFQGETTVLSRFQLSDIVRATENFAEKYRIGSDAHGMVYKADLDQLQNKTSPSKGTNNGDQPRKRESVAIKCISSTENGQEEERFFAEIEMRTSYKHPNIVSLLGFCDEGSPMILVYEHAYNRSLDDYLRGNARLTWVQRLHMCLDIARGLDHIHTKMENKQRIIHGDIKSANIMLSKNLVAKIAYFGISKSHPRNQEASTPITNDNIDTKVYWDPEYEKTGKLKIESDIYSFGVVLFEIFCGRLANDPIYYKTDKGLAPMVRRSFNDGTIKKMIDPKLLDVTDEDISTSSEGLDQDSVDTFLKTAYQCLGETQAERPKMKTVIEELVKAINFQENIRSNLQISLEDIKGDLAPANNAEASGEEEEIWDPKLPRNYKEIIDMSENPGIYSNMKKKDVYKMLSEGIFLPKGKVWFSISKNGKESALISAKLFSYENHLSRKWRSPGGSRFHTVAKMMDISNLNIKIKIKKAFLSLDVIYGVHLVFKFCDPRKFSSDLVYVNLKYKTGSETSHAYFAKQRDDGWVMIEMGRFLFQKEDSVFEVSLESISRYYCGSGAIYVQGIEFQAIDNMKHEGIKKLKEVKQIPGSNLSTDQMQQWPTDLGETVIESQNNVVGEKFFLSEVNGKIHLMLSAEEVLFNSPELKVFHLKPSPESRFLNVMELLHRQVFRIKYKIESEKLSPFTEYACYLVYKLSETCQGLHCPVKVRDLLHRKKKETKIIYFRSPAPMNQHDASVPKQRKDGWMEVMVWKFDSKSKFGNNRIPINLKLITYEGTMLGLTICGLDLRPMRYV</sequence>
<reference evidence="22 23" key="1">
    <citation type="journal article" date="2018" name="Mol. Plant">
        <title>The genome of Artemisia annua provides insight into the evolution of Asteraceae family and artemisinin biosynthesis.</title>
        <authorList>
            <person name="Shen Q."/>
            <person name="Zhang L."/>
            <person name="Liao Z."/>
            <person name="Wang S."/>
            <person name="Yan T."/>
            <person name="Shi P."/>
            <person name="Liu M."/>
            <person name="Fu X."/>
            <person name="Pan Q."/>
            <person name="Wang Y."/>
            <person name="Lv Z."/>
            <person name="Lu X."/>
            <person name="Zhang F."/>
            <person name="Jiang W."/>
            <person name="Ma Y."/>
            <person name="Chen M."/>
            <person name="Hao X."/>
            <person name="Li L."/>
            <person name="Tang Y."/>
            <person name="Lv G."/>
            <person name="Zhou Y."/>
            <person name="Sun X."/>
            <person name="Brodelius P.E."/>
            <person name="Rose J.K.C."/>
            <person name="Tang K."/>
        </authorList>
    </citation>
    <scope>NUCLEOTIDE SEQUENCE [LARGE SCALE GENOMIC DNA]</scope>
    <source>
        <strain evidence="23">cv. Huhao1</strain>
        <tissue evidence="22">Leaf</tissue>
    </source>
</reference>
<comment type="subcellular location">
    <subcellularLocation>
        <location evidence="1">Cell membrane</location>
        <topology evidence="1">Single-pass membrane protein</topology>
    </subcellularLocation>
</comment>
<dbReference type="InterPro" id="IPR011009">
    <property type="entry name" value="Kinase-like_dom_sf"/>
</dbReference>
<dbReference type="PROSITE" id="PS00108">
    <property type="entry name" value="PROTEIN_KINASE_ST"/>
    <property type="match status" value="2"/>
</dbReference>
<evidence type="ECO:0000256" key="2">
    <source>
        <dbReference type="ARBA" id="ARBA00012513"/>
    </source>
</evidence>
<dbReference type="OrthoDB" id="1694824at2759"/>
<dbReference type="PANTHER" id="PTHR27003:SF471">
    <property type="entry name" value="VASCULAR ENDOTHELIAL GROWTH FACTOR RECEPTOR 2 (VEGFR2)-RELATED"/>
    <property type="match status" value="1"/>
</dbReference>
<dbReference type="InterPro" id="IPR000719">
    <property type="entry name" value="Prot_kinase_dom"/>
</dbReference>
<evidence type="ECO:0000256" key="9">
    <source>
        <dbReference type="ARBA" id="ARBA00022729"/>
    </source>
</evidence>
<keyword evidence="4" id="KW-0723">Serine/threonine-protein kinase</keyword>
<evidence type="ECO:0000256" key="15">
    <source>
        <dbReference type="ARBA" id="ARBA00023136"/>
    </source>
</evidence>
<evidence type="ECO:0000256" key="12">
    <source>
        <dbReference type="ARBA" id="ARBA00022777"/>
    </source>
</evidence>
<evidence type="ECO:0000256" key="18">
    <source>
        <dbReference type="ARBA" id="ARBA00047899"/>
    </source>
</evidence>
<evidence type="ECO:0000256" key="5">
    <source>
        <dbReference type="ARBA" id="ARBA00022553"/>
    </source>
</evidence>
<dbReference type="GO" id="GO:0005886">
    <property type="term" value="C:plasma membrane"/>
    <property type="evidence" value="ECO:0007669"/>
    <property type="project" value="UniProtKB-SubCell"/>
</dbReference>
<accession>A0A2U1PCE9</accession>
<evidence type="ECO:0000256" key="13">
    <source>
        <dbReference type="ARBA" id="ARBA00022840"/>
    </source>
</evidence>
<evidence type="ECO:0000256" key="14">
    <source>
        <dbReference type="ARBA" id="ARBA00022989"/>
    </source>
</evidence>
<keyword evidence="16" id="KW-0675">Receptor</keyword>
<evidence type="ECO:0000313" key="23">
    <source>
        <dbReference type="Proteomes" id="UP000245207"/>
    </source>
</evidence>
<protein>
    <recommendedName>
        <fullName evidence="2">non-specific serine/threonine protein kinase</fullName>
        <ecNumber evidence="2">2.7.11.1</ecNumber>
    </recommendedName>
</protein>
<name>A0A2U1PCE9_ARTAN</name>
<comment type="catalytic activity">
    <reaction evidence="18">
        <text>L-threonyl-[protein] + ATP = O-phospho-L-threonyl-[protein] + ADP + H(+)</text>
        <dbReference type="Rhea" id="RHEA:46608"/>
        <dbReference type="Rhea" id="RHEA-COMP:11060"/>
        <dbReference type="Rhea" id="RHEA-COMP:11605"/>
        <dbReference type="ChEBI" id="CHEBI:15378"/>
        <dbReference type="ChEBI" id="CHEBI:30013"/>
        <dbReference type="ChEBI" id="CHEBI:30616"/>
        <dbReference type="ChEBI" id="CHEBI:61977"/>
        <dbReference type="ChEBI" id="CHEBI:456216"/>
        <dbReference type="EC" id="2.7.11.1"/>
    </reaction>
</comment>
<feature type="compositionally biased region" description="Polar residues" evidence="20">
    <location>
        <begin position="745"/>
        <end position="760"/>
    </location>
</feature>
<gene>
    <name evidence="22" type="ORF">CTI12_AA168750</name>
</gene>